<dbReference type="Gene3D" id="2.40.30.10">
    <property type="entry name" value="Translation factors"/>
    <property type="match status" value="1"/>
</dbReference>
<dbReference type="GO" id="GO:0016491">
    <property type="term" value="F:oxidoreductase activity"/>
    <property type="evidence" value="ECO:0007669"/>
    <property type="project" value="InterPro"/>
</dbReference>
<dbReference type="Pfam" id="PF03475">
    <property type="entry name" value="YiiM_3-alpha"/>
    <property type="match status" value="1"/>
</dbReference>
<dbReference type="InterPro" id="IPR001041">
    <property type="entry name" value="2Fe-2S_ferredoxin-type"/>
</dbReference>
<dbReference type="CDD" id="cd00207">
    <property type="entry name" value="fer2"/>
    <property type="match status" value="1"/>
</dbReference>
<dbReference type="InterPro" id="IPR001433">
    <property type="entry name" value="OxRdtase_FAD/NAD-bd"/>
</dbReference>
<dbReference type="GO" id="GO:0030170">
    <property type="term" value="F:pyridoxal phosphate binding"/>
    <property type="evidence" value="ECO:0007669"/>
    <property type="project" value="InterPro"/>
</dbReference>
<evidence type="ECO:0000313" key="4">
    <source>
        <dbReference type="Proteomes" id="UP000540506"/>
    </source>
</evidence>
<dbReference type="PRINTS" id="PR00409">
    <property type="entry name" value="PHDIOXRDTASE"/>
</dbReference>
<dbReference type="PROSITE" id="PS51340">
    <property type="entry name" value="MOSC"/>
    <property type="match status" value="1"/>
</dbReference>
<reference evidence="3 4" key="1">
    <citation type="submission" date="2020-08" db="EMBL/GenBank/DDBJ databases">
        <title>Sequencing the genomes of 1000 actinobacteria strains.</title>
        <authorList>
            <person name="Klenk H.-P."/>
        </authorList>
    </citation>
    <scope>NUCLEOTIDE SEQUENCE [LARGE SCALE GENOMIC DNA]</scope>
    <source>
        <strain evidence="3 4">DSM 41654</strain>
    </source>
</reference>
<dbReference type="PANTHER" id="PTHR30212">
    <property type="entry name" value="PROTEIN YIIM"/>
    <property type="match status" value="1"/>
</dbReference>
<evidence type="ECO:0000259" key="2">
    <source>
        <dbReference type="PROSITE" id="PS51384"/>
    </source>
</evidence>
<evidence type="ECO:0000259" key="1">
    <source>
        <dbReference type="PROSITE" id="PS51340"/>
    </source>
</evidence>
<dbReference type="CDD" id="cd06184">
    <property type="entry name" value="flavohem_like_fad_nad_binding"/>
    <property type="match status" value="1"/>
</dbReference>
<dbReference type="InterPro" id="IPR017938">
    <property type="entry name" value="Riboflavin_synthase-like_b-brl"/>
</dbReference>
<name>A0A7W7RAU7_KITKI</name>
<gene>
    <name evidence="3" type="ORF">FHR34_007616</name>
</gene>
<dbReference type="GO" id="GO:0051536">
    <property type="term" value="F:iron-sulfur cluster binding"/>
    <property type="evidence" value="ECO:0007669"/>
    <property type="project" value="InterPro"/>
</dbReference>
<dbReference type="InterPro" id="IPR011037">
    <property type="entry name" value="Pyrv_Knase-like_insert_dom_sf"/>
</dbReference>
<dbReference type="PROSITE" id="PS51384">
    <property type="entry name" value="FAD_FR"/>
    <property type="match status" value="1"/>
</dbReference>
<dbReference type="Pfam" id="PF03473">
    <property type="entry name" value="MOSC"/>
    <property type="match status" value="1"/>
</dbReference>
<dbReference type="RefSeq" id="WP_184945959.1">
    <property type="nucleotide sequence ID" value="NZ_JACHJV010000003.1"/>
</dbReference>
<dbReference type="Pfam" id="PF00111">
    <property type="entry name" value="Fer2"/>
    <property type="match status" value="1"/>
</dbReference>
<organism evidence="3 4">
    <name type="scientific">Kitasatospora kifunensis</name>
    <name type="common">Streptomyces kifunensis</name>
    <dbReference type="NCBI Taxonomy" id="58351"/>
    <lineage>
        <taxon>Bacteria</taxon>
        <taxon>Bacillati</taxon>
        <taxon>Actinomycetota</taxon>
        <taxon>Actinomycetes</taxon>
        <taxon>Kitasatosporales</taxon>
        <taxon>Streptomycetaceae</taxon>
        <taxon>Kitasatospora</taxon>
    </lineage>
</organism>
<evidence type="ECO:0000313" key="3">
    <source>
        <dbReference type="EMBL" id="MBB4928519.1"/>
    </source>
</evidence>
<dbReference type="SUPFAM" id="SSF52343">
    <property type="entry name" value="Ferredoxin reductase-like, C-terminal NADP-linked domain"/>
    <property type="match status" value="1"/>
</dbReference>
<sequence>MARLLSVNVGMPKDVSWHGRTVHTGIWKTPVAGPVMARRLNLEGDGQGDLTGHGGEQRAVLVYQADSLAYWRTHLGRDGSAPADSAQDFGFGAFGENFTVEGLADAEVCIGDRYRIGQAEFEVTQPRVTCYRLGLRLDTPELPSLLVQHGRPGFYLRVITEGLVRAGDEIVRTRRGRHELTVAEIDALLYLPGTDRDKLEAAVDIPALSPGWRQSFQDLLHESVQSDARTAAQAIGTEPGWNGFRPLRVEAVVPESSTITSISLVAQDGAALPAALPGQYLTVRIPQAGDPPPIRSYSLSSPPGSRAYRISVKREGLVSGYLHTKIHAGARIDAAAPRGEFVLAPGNEPVLLISAGVGITPVLAMLHELAAERSERDIWWLHTARNAEQQAFAQETHALLGTLHRAHEFVFHTAPDTAAPDTAAPQTLPARVTHARLSPQTLAGLGLPPDACAYVCGPEQFMTSVTEALVDLGIDRTSIHTEPFGTLASINPGLTPAVQVPPHPPVGEPGTGPLVTFARSGLAVPWNEATAPSLLELAEACDVPTRWSCRTGVCHTCVTTILSGEAVYRPDPLDPPRPGRLLVCCARPTTDVVLDM</sequence>
<dbReference type="PANTHER" id="PTHR30212:SF2">
    <property type="entry name" value="PROTEIN YIIM"/>
    <property type="match status" value="1"/>
</dbReference>
<dbReference type="InterPro" id="IPR036010">
    <property type="entry name" value="2Fe-2S_ferredoxin-like_sf"/>
</dbReference>
<dbReference type="SUPFAM" id="SSF54292">
    <property type="entry name" value="2Fe-2S ferredoxin-like"/>
    <property type="match status" value="1"/>
</dbReference>
<dbReference type="InterPro" id="IPR005163">
    <property type="entry name" value="Tri_helical_YiiM-like"/>
</dbReference>
<dbReference type="Pfam" id="PF00175">
    <property type="entry name" value="NAD_binding_1"/>
    <property type="match status" value="1"/>
</dbReference>
<dbReference type="Gene3D" id="3.40.50.80">
    <property type="entry name" value="Nucleotide-binding domain of ferredoxin-NADP reductase (FNR) module"/>
    <property type="match status" value="1"/>
</dbReference>
<feature type="domain" description="FAD-binding FR-type" evidence="2">
    <location>
        <begin position="242"/>
        <end position="344"/>
    </location>
</feature>
<dbReference type="InterPro" id="IPR005302">
    <property type="entry name" value="MoCF_Sase_C"/>
</dbReference>
<dbReference type="Proteomes" id="UP000540506">
    <property type="component" value="Unassembled WGS sequence"/>
</dbReference>
<dbReference type="SUPFAM" id="SSF63380">
    <property type="entry name" value="Riboflavin synthase domain-like"/>
    <property type="match status" value="1"/>
</dbReference>
<proteinExistence type="predicted"/>
<dbReference type="InterPro" id="IPR052353">
    <property type="entry name" value="Benzoxazolinone_Detox_Enz"/>
</dbReference>
<comment type="caution">
    <text evidence="3">The sequence shown here is derived from an EMBL/GenBank/DDBJ whole genome shotgun (WGS) entry which is preliminary data.</text>
</comment>
<dbReference type="SUPFAM" id="SSF50800">
    <property type="entry name" value="PK beta-barrel domain-like"/>
    <property type="match status" value="1"/>
</dbReference>
<dbReference type="GO" id="GO:0030151">
    <property type="term" value="F:molybdenum ion binding"/>
    <property type="evidence" value="ECO:0007669"/>
    <property type="project" value="InterPro"/>
</dbReference>
<dbReference type="Gene3D" id="3.10.20.30">
    <property type="match status" value="1"/>
</dbReference>
<dbReference type="InterPro" id="IPR012675">
    <property type="entry name" value="Beta-grasp_dom_sf"/>
</dbReference>
<accession>A0A7W7RAU7</accession>
<keyword evidence="4" id="KW-1185">Reference proteome</keyword>
<feature type="domain" description="MOSC" evidence="1">
    <location>
        <begin position="29"/>
        <end position="173"/>
    </location>
</feature>
<protein>
    <submittedName>
        <fullName evidence="3">Ferredoxin-NADP reductase/MOSC domain-containing protein YiiM</fullName>
    </submittedName>
</protein>
<dbReference type="Gene3D" id="2.40.33.20">
    <property type="entry name" value="PK beta-barrel domain-like"/>
    <property type="match status" value="1"/>
</dbReference>
<dbReference type="InterPro" id="IPR039261">
    <property type="entry name" value="FNR_nucleotide-bd"/>
</dbReference>
<dbReference type="AlphaFoldDB" id="A0A7W7RAU7"/>
<dbReference type="InterPro" id="IPR017927">
    <property type="entry name" value="FAD-bd_FR_type"/>
</dbReference>
<dbReference type="EMBL" id="JACHJV010000003">
    <property type="protein sequence ID" value="MBB4928519.1"/>
    <property type="molecule type" value="Genomic_DNA"/>
</dbReference>